<feature type="domain" description="YknX-like C-terminal permuted SH3-like" evidence="2">
    <location>
        <begin position="53"/>
        <end position="122"/>
    </location>
</feature>
<dbReference type="GO" id="GO:0015562">
    <property type="term" value="F:efflux transmembrane transporter activity"/>
    <property type="evidence" value="ECO:0007669"/>
    <property type="project" value="TreeGrafter"/>
</dbReference>
<dbReference type="PANTHER" id="PTHR30469">
    <property type="entry name" value="MULTIDRUG RESISTANCE PROTEIN MDTA"/>
    <property type="match status" value="1"/>
</dbReference>
<dbReference type="RefSeq" id="WP_347299874.1">
    <property type="nucleotide sequence ID" value="NZ_CP142433.1"/>
</dbReference>
<evidence type="ECO:0000313" key="3">
    <source>
        <dbReference type="EMBL" id="XBC45347.1"/>
    </source>
</evidence>
<feature type="region of interest" description="Disordered" evidence="1">
    <location>
        <begin position="109"/>
        <end position="128"/>
    </location>
</feature>
<reference evidence="3" key="1">
    <citation type="submission" date="2023-12" db="EMBL/GenBank/DDBJ databases">
        <title>Dolosigranulum savutii sp. nov. isolated from human upper respiratory samples collected in Botswana.</title>
        <authorList>
            <person name="Kelly M.S."/>
        </authorList>
    </citation>
    <scope>NUCLEOTIDE SEQUENCE</scope>
    <source>
        <strain evidence="3">MSK433</strain>
    </source>
</reference>
<dbReference type="PANTHER" id="PTHR30469:SF33">
    <property type="entry name" value="SLR1207 PROTEIN"/>
    <property type="match status" value="1"/>
</dbReference>
<protein>
    <recommendedName>
        <fullName evidence="2">YknX-like C-terminal permuted SH3-like domain-containing protein</fullName>
    </recommendedName>
</protein>
<dbReference type="InterPro" id="IPR058637">
    <property type="entry name" value="YknX-like_C"/>
</dbReference>
<dbReference type="GO" id="GO:1990281">
    <property type="term" value="C:efflux pump complex"/>
    <property type="evidence" value="ECO:0007669"/>
    <property type="project" value="TreeGrafter"/>
</dbReference>
<accession>A0AB74TIK1</accession>
<dbReference type="AlphaFoldDB" id="A0AB74TIK1"/>
<gene>
    <name evidence="3" type="ORF">VUQ08_05480</name>
</gene>
<sequence length="128" mass="13808">MSRARPEQAQMGNNGNPTLAATISFDDDQDLSALIAGFEIDLDITVNEAENTLTVPIEALQYNSDNEPFVYIIENEKARQIAIQTGIQSGTVIEVTGGDLREGDQIILSPDDELTDGDPVTIKANDDA</sequence>
<name>A0AB74TIK1_9LACT</name>
<proteinExistence type="predicted"/>
<dbReference type="Gene3D" id="2.40.420.20">
    <property type="match status" value="1"/>
</dbReference>
<dbReference type="EMBL" id="CP142433">
    <property type="protein sequence ID" value="XBC45347.1"/>
    <property type="molecule type" value="Genomic_DNA"/>
</dbReference>
<organism evidence="3">
    <name type="scientific">Dolosigranulum savutiense</name>
    <dbReference type="NCBI Taxonomy" id="3110288"/>
    <lineage>
        <taxon>Bacteria</taxon>
        <taxon>Bacillati</taxon>
        <taxon>Bacillota</taxon>
        <taxon>Bacilli</taxon>
        <taxon>Lactobacillales</taxon>
        <taxon>Carnobacteriaceae</taxon>
        <taxon>Dolosigranulum</taxon>
    </lineage>
</organism>
<dbReference type="Pfam" id="PF25989">
    <property type="entry name" value="YknX_C"/>
    <property type="match status" value="1"/>
</dbReference>
<evidence type="ECO:0000259" key="2">
    <source>
        <dbReference type="Pfam" id="PF25989"/>
    </source>
</evidence>
<evidence type="ECO:0000256" key="1">
    <source>
        <dbReference type="SAM" id="MobiDB-lite"/>
    </source>
</evidence>